<dbReference type="InterPro" id="IPR029044">
    <property type="entry name" value="Nucleotide-diphossugar_trans"/>
</dbReference>
<dbReference type="PANTHER" id="PTHR42883">
    <property type="entry name" value="GLUCOSE-1-PHOSPHATE THYMIDYLTRANSFERASE"/>
    <property type="match status" value="1"/>
</dbReference>
<gene>
    <name evidence="2" type="ORF">A2363_03650</name>
</gene>
<dbReference type="PANTHER" id="PTHR42883:SF2">
    <property type="entry name" value="THYMIDYLYLTRANSFERASE"/>
    <property type="match status" value="1"/>
</dbReference>
<dbReference type="Pfam" id="PF00483">
    <property type="entry name" value="NTP_transferase"/>
    <property type="match status" value="1"/>
</dbReference>
<evidence type="ECO:0000313" key="3">
    <source>
        <dbReference type="Proteomes" id="UP000176186"/>
    </source>
</evidence>
<evidence type="ECO:0000259" key="1">
    <source>
        <dbReference type="Pfam" id="PF00483"/>
    </source>
</evidence>
<dbReference type="InterPro" id="IPR005835">
    <property type="entry name" value="NTP_transferase_dom"/>
</dbReference>
<dbReference type="Proteomes" id="UP000176186">
    <property type="component" value="Unassembled WGS sequence"/>
</dbReference>
<dbReference type="EMBL" id="MFKE01000005">
    <property type="protein sequence ID" value="OGG35791.1"/>
    <property type="molecule type" value="Genomic_DNA"/>
</dbReference>
<dbReference type="Gene3D" id="2.160.10.10">
    <property type="entry name" value="Hexapeptide repeat proteins"/>
    <property type="match status" value="1"/>
</dbReference>
<feature type="domain" description="Nucleotidyl transferase" evidence="1">
    <location>
        <begin position="2"/>
        <end position="238"/>
    </location>
</feature>
<name>A0A1F6BFT1_9BACT</name>
<reference evidence="2 3" key="1">
    <citation type="journal article" date="2016" name="Nat. Commun.">
        <title>Thousands of microbial genomes shed light on interconnected biogeochemical processes in an aquifer system.</title>
        <authorList>
            <person name="Anantharaman K."/>
            <person name="Brown C.T."/>
            <person name="Hug L.A."/>
            <person name="Sharon I."/>
            <person name="Castelle C.J."/>
            <person name="Probst A.J."/>
            <person name="Thomas B.C."/>
            <person name="Singh A."/>
            <person name="Wilkins M.J."/>
            <person name="Karaoz U."/>
            <person name="Brodie E.L."/>
            <person name="Williams K.H."/>
            <person name="Hubbard S.S."/>
            <person name="Banfield J.F."/>
        </authorList>
    </citation>
    <scope>NUCLEOTIDE SEQUENCE [LARGE SCALE GENOMIC DNA]</scope>
</reference>
<proteinExistence type="predicted"/>
<dbReference type="NCBIfam" id="TIGR01208">
    <property type="entry name" value="rmlA_long"/>
    <property type="match status" value="1"/>
</dbReference>
<comment type="caution">
    <text evidence="2">The sequence shown here is derived from an EMBL/GenBank/DDBJ whole genome shotgun (WGS) entry which is preliminary data.</text>
</comment>
<dbReference type="STRING" id="1798401.A2363_03650"/>
<accession>A0A1F6BFT1</accession>
<keyword evidence="2" id="KW-0808">Transferase</keyword>
<organism evidence="2 3">
    <name type="scientific">Candidatus Gottesmanbacteria bacterium RIFOXYB1_FULL_47_11</name>
    <dbReference type="NCBI Taxonomy" id="1798401"/>
    <lineage>
        <taxon>Bacteria</taxon>
        <taxon>Candidatus Gottesmaniibacteriota</taxon>
    </lineage>
</organism>
<sequence>MKAIIAAGGKGSRMYPLTFTTSKQLLPIANKPLISYVLNNLIAVGIKNIALIVNATRPAYEELLGDGSKLGIHITYIDQAEALGLAHVVKISEKFVDGDSFVYCLGDNIFTAGIGKPFKQFLRTKADALLTVIEHEENYRLGVPFFDARGKLEKVVEKPEHPPNKFGVPGLYMFSSKVFRAFKGPDGIRSSARGELEITDLYNYMITHGYKVEVAELEGQWRDPGKFDDSLETNKLILETRKNFKILGKVDKDSVLSGGVDVGAGSKITNSKIIGPVVIGDHVEIENSTIGPYTAVGNDCEIANSSVEYSILLEDVHILDVKNKIEASMIGHHTMIRKTNRKSPVYSFFVADHCRIDLPE</sequence>
<dbReference type="AlphaFoldDB" id="A0A1F6BFT1"/>
<dbReference type="SUPFAM" id="SSF53448">
    <property type="entry name" value="Nucleotide-diphospho-sugar transferases"/>
    <property type="match status" value="1"/>
</dbReference>
<evidence type="ECO:0000313" key="2">
    <source>
        <dbReference type="EMBL" id="OGG35791.1"/>
    </source>
</evidence>
<dbReference type="Gene3D" id="3.90.550.10">
    <property type="entry name" value="Spore Coat Polysaccharide Biosynthesis Protein SpsA, Chain A"/>
    <property type="match status" value="1"/>
</dbReference>
<dbReference type="InterPro" id="IPR005908">
    <property type="entry name" value="G1P_thy_trans_l"/>
</dbReference>
<dbReference type="GO" id="GO:0016740">
    <property type="term" value="F:transferase activity"/>
    <property type="evidence" value="ECO:0007669"/>
    <property type="project" value="UniProtKB-KW"/>
</dbReference>
<protein>
    <submittedName>
        <fullName evidence="2">Glucose-1-phosphate thymidylyltransferase</fullName>
    </submittedName>
</protein>